<organism evidence="10 11">
    <name type="scientific">Suillus luteus UH-Slu-Lm8-n1</name>
    <dbReference type="NCBI Taxonomy" id="930992"/>
    <lineage>
        <taxon>Eukaryota</taxon>
        <taxon>Fungi</taxon>
        <taxon>Dikarya</taxon>
        <taxon>Basidiomycota</taxon>
        <taxon>Agaricomycotina</taxon>
        <taxon>Agaricomycetes</taxon>
        <taxon>Agaricomycetidae</taxon>
        <taxon>Boletales</taxon>
        <taxon>Suillineae</taxon>
        <taxon>Suillaceae</taxon>
        <taxon>Suillus</taxon>
    </lineage>
</organism>
<reference evidence="10 11" key="1">
    <citation type="submission" date="2014-04" db="EMBL/GenBank/DDBJ databases">
        <authorList>
            <consortium name="DOE Joint Genome Institute"/>
            <person name="Kuo A."/>
            <person name="Ruytinx J."/>
            <person name="Rineau F."/>
            <person name="Colpaert J."/>
            <person name="Kohler A."/>
            <person name="Nagy L.G."/>
            <person name="Floudas D."/>
            <person name="Copeland A."/>
            <person name="Barry K.W."/>
            <person name="Cichocki N."/>
            <person name="Veneault-Fourrey C."/>
            <person name="LaButti K."/>
            <person name="Lindquist E.A."/>
            <person name="Lipzen A."/>
            <person name="Lundell T."/>
            <person name="Morin E."/>
            <person name="Murat C."/>
            <person name="Sun H."/>
            <person name="Tunlid A."/>
            <person name="Henrissat B."/>
            <person name="Grigoriev I.V."/>
            <person name="Hibbett D.S."/>
            <person name="Martin F."/>
            <person name="Nordberg H.P."/>
            <person name="Cantor M.N."/>
            <person name="Hua S.X."/>
        </authorList>
    </citation>
    <scope>NUCLEOTIDE SEQUENCE [LARGE SCALE GENOMIC DNA]</scope>
    <source>
        <strain evidence="10 11">UH-Slu-Lm8-n1</strain>
    </source>
</reference>
<keyword evidence="4 8" id="KW-0747">Spliceosome</keyword>
<dbReference type="FunCoup" id="A0A0D0AG57">
    <property type="interactions" value="394"/>
</dbReference>
<dbReference type="GO" id="GO:0046872">
    <property type="term" value="F:metal ion binding"/>
    <property type="evidence" value="ECO:0007669"/>
    <property type="project" value="UniProtKB-KW"/>
</dbReference>
<feature type="binding site" evidence="8">
    <location>
        <position position="46"/>
    </location>
    <ligand>
        <name>Zn(2+)</name>
        <dbReference type="ChEBI" id="CHEBI:29105"/>
    </ligand>
</feature>
<proteinExistence type="inferred from homology"/>
<feature type="compositionally biased region" description="Low complexity" evidence="9">
    <location>
        <begin position="217"/>
        <end position="234"/>
    </location>
</feature>
<keyword evidence="3 8" id="KW-0479">Metal-binding</keyword>
<evidence type="ECO:0000256" key="1">
    <source>
        <dbReference type="ARBA" id="ARBA00004123"/>
    </source>
</evidence>
<comment type="function">
    <text evidence="8">Part of the spliceosome which catalyzes two sequential transesterification reactions, first the excision of the non-coding intron from pre-mRNA and then the ligation of the coding exons to form the mature mRNA. Plays a role in stabilizing the structure of the spliceosome catalytic core and docking of the branch helix into the active site, producing 5'-exon and lariat intron-3'-intermediates.</text>
</comment>
<feature type="region of interest" description="Disordered" evidence="9">
    <location>
        <begin position="168"/>
        <end position="195"/>
    </location>
</feature>
<dbReference type="PANTHER" id="PTHR12111:SF1">
    <property type="entry name" value="SPLICING FACTOR YJU2"/>
    <property type="match status" value="1"/>
</dbReference>
<keyword evidence="5 8" id="KW-0862">Zinc</keyword>
<dbReference type="HOGENOM" id="CLU_053603_0_0_1"/>
<evidence type="ECO:0000256" key="6">
    <source>
        <dbReference type="ARBA" id="ARBA00023187"/>
    </source>
</evidence>
<dbReference type="PANTHER" id="PTHR12111">
    <property type="entry name" value="SPLICING FACTOR YJU2"/>
    <property type="match status" value="1"/>
</dbReference>
<feature type="binding site" evidence="8">
    <location>
        <position position="43"/>
    </location>
    <ligand>
        <name>Zn(2+)</name>
        <dbReference type="ChEBI" id="CHEBI:29105"/>
    </ligand>
</feature>
<dbReference type="GO" id="GO:0000349">
    <property type="term" value="P:generation of catalytic spliceosome for first transesterification step"/>
    <property type="evidence" value="ECO:0007669"/>
    <property type="project" value="UniProtKB-UniRule"/>
</dbReference>
<evidence type="ECO:0000256" key="4">
    <source>
        <dbReference type="ARBA" id="ARBA00022728"/>
    </source>
</evidence>
<keyword evidence="6" id="KW-0508">mRNA splicing</keyword>
<feature type="region of interest" description="Disordered" evidence="9">
    <location>
        <begin position="217"/>
        <end position="249"/>
    </location>
</feature>
<feature type="binding site" evidence="8">
    <location>
        <position position="80"/>
    </location>
    <ligand>
        <name>Zn(2+)</name>
        <dbReference type="ChEBI" id="CHEBI:29105"/>
    </ligand>
</feature>
<evidence type="ECO:0000256" key="7">
    <source>
        <dbReference type="ARBA" id="ARBA00023242"/>
    </source>
</evidence>
<dbReference type="InParanoid" id="A0A0D0AG57"/>
<keyword evidence="7 8" id="KW-0539">Nucleus</keyword>
<comment type="subunit">
    <text evidence="8">Component of the spliceosome. Present in the activated B complex, the catalytically activated B* complex which catalyzes the branching, the catalytic step 1 C complex catalyzing the exon ligation, and the postcatalytic P complex containing the ligated exons (mRNA) and the excised lariat intron.</text>
</comment>
<dbReference type="GO" id="GO:0071006">
    <property type="term" value="C:U2-type catalytic step 1 spliceosome"/>
    <property type="evidence" value="ECO:0007669"/>
    <property type="project" value="UniProtKB-UniRule"/>
</dbReference>
<reference evidence="11" key="2">
    <citation type="submission" date="2015-01" db="EMBL/GenBank/DDBJ databases">
        <title>Evolutionary Origins and Diversification of the Mycorrhizal Mutualists.</title>
        <authorList>
            <consortium name="DOE Joint Genome Institute"/>
            <consortium name="Mycorrhizal Genomics Consortium"/>
            <person name="Kohler A."/>
            <person name="Kuo A."/>
            <person name="Nagy L.G."/>
            <person name="Floudas D."/>
            <person name="Copeland A."/>
            <person name="Barry K.W."/>
            <person name="Cichocki N."/>
            <person name="Veneault-Fourrey C."/>
            <person name="LaButti K."/>
            <person name="Lindquist E.A."/>
            <person name="Lipzen A."/>
            <person name="Lundell T."/>
            <person name="Morin E."/>
            <person name="Murat C."/>
            <person name="Riley R."/>
            <person name="Ohm R."/>
            <person name="Sun H."/>
            <person name="Tunlid A."/>
            <person name="Henrissat B."/>
            <person name="Grigoriev I.V."/>
            <person name="Hibbett D.S."/>
            <person name="Martin F."/>
        </authorList>
    </citation>
    <scope>NUCLEOTIDE SEQUENCE [LARGE SCALE GENOMIC DNA]</scope>
    <source>
        <strain evidence="11">UH-Slu-Lm8-n1</strain>
    </source>
</reference>
<dbReference type="InterPro" id="IPR043701">
    <property type="entry name" value="Yju2"/>
</dbReference>
<keyword evidence="11" id="KW-1185">Reference proteome</keyword>
<gene>
    <name evidence="10" type="ORF">CY34DRAFT_806856</name>
</gene>
<evidence type="ECO:0000256" key="9">
    <source>
        <dbReference type="SAM" id="MobiDB-lite"/>
    </source>
</evidence>
<evidence type="ECO:0000256" key="8">
    <source>
        <dbReference type="HAMAP-Rule" id="MF_03226"/>
    </source>
</evidence>
<dbReference type="EMBL" id="KN835291">
    <property type="protein sequence ID" value="KIK40746.1"/>
    <property type="molecule type" value="Genomic_DNA"/>
</dbReference>
<dbReference type="STRING" id="930992.A0A0D0AG57"/>
<evidence type="ECO:0000256" key="5">
    <source>
        <dbReference type="ARBA" id="ARBA00022833"/>
    </source>
</evidence>
<accession>A0A0D0AG57</accession>
<sequence length="295" mass="33343">MSERKVLNKYFPPDFDPSLIPRRRGPKNSQQVVRLMAPFSMRCNTCGEYIYKGKKFNARKETVDGEDYYGIKIFRFYIKCTLCSAEITFKTDPKNTDYSAEHGASRNFEPWREERVVEEEDRLARLEEEENNPMKALENRTVDAKREMDILDALQDIRARNARNERVGQASDLVSRMAGEEEETEEEKERRLAEEEDEMLVREVFSKVSIPALLSGSSAAADSSGDSPTNPSSSQLVTVKRKADDVEPDLRSLLPESTRVVLDAKSLGAPLAKKSKSNLANKLGIKIAKKGKVAV</sequence>
<name>A0A0D0AG57_9AGAM</name>
<evidence type="ECO:0000256" key="2">
    <source>
        <dbReference type="ARBA" id="ARBA00022664"/>
    </source>
</evidence>
<protein>
    <recommendedName>
        <fullName evidence="8">Splicing factor YJU2</fullName>
    </recommendedName>
</protein>
<evidence type="ECO:0000313" key="11">
    <source>
        <dbReference type="Proteomes" id="UP000054485"/>
    </source>
</evidence>
<dbReference type="OrthoDB" id="674963at2759"/>
<evidence type="ECO:0000256" key="3">
    <source>
        <dbReference type="ARBA" id="ARBA00022723"/>
    </source>
</evidence>
<dbReference type="Proteomes" id="UP000054485">
    <property type="component" value="Unassembled WGS sequence"/>
</dbReference>
<feature type="binding site" evidence="8">
    <location>
        <position position="83"/>
    </location>
    <ligand>
        <name>Zn(2+)</name>
        <dbReference type="ChEBI" id="CHEBI:29105"/>
    </ligand>
</feature>
<keyword evidence="2" id="KW-0507">mRNA processing</keyword>
<dbReference type="InterPro" id="IPR007590">
    <property type="entry name" value="Saf4/Yju2"/>
</dbReference>
<dbReference type="HAMAP" id="MF_03226">
    <property type="entry name" value="YJU2"/>
    <property type="match status" value="1"/>
</dbReference>
<dbReference type="AlphaFoldDB" id="A0A0D0AG57"/>
<dbReference type="Pfam" id="PF04502">
    <property type="entry name" value="Saf4_Yju2"/>
    <property type="match status" value="1"/>
</dbReference>
<evidence type="ECO:0000313" key="10">
    <source>
        <dbReference type="EMBL" id="KIK40746.1"/>
    </source>
</evidence>
<comment type="similarity">
    <text evidence="8">Belongs to the CWC16 family. YJU2 subfamily.</text>
</comment>
<comment type="subcellular location">
    <subcellularLocation>
        <location evidence="1 8">Nucleus</location>
    </subcellularLocation>
</comment>